<reference evidence="15" key="1">
    <citation type="submission" date="2021-01" db="EMBL/GenBank/DDBJ databases">
        <authorList>
            <person name="Corre E."/>
            <person name="Pelletier E."/>
            <person name="Niang G."/>
            <person name="Scheremetjew M."/>
            <person name="Finn R."/>
            <person name="Kale V."/>
            <person name="Holt S."/>
            <person name="Cochrane G."/>
            <person name="Meng A."/>
            <person name="Brown T."/>
            <person name="Cohen L."/>
        </authorList>
    </citation>
    <scope>NUCLEOTIDE SEQUENCE</scope>
    <source>
        <strain evidence="15">GSO104</strain>
    </source>
</reference>
<evidence type="ECO:0000256" key="3">
    <source>
        <dbReference type="ARBA" id="ARBA00012251"/>
    </source>
</evidence>
<keyword evidence="4" id="KW-0808">Transferase</keyword>
<dbReference type="GO" id="GO:0016567">
    <property type="term" value="P:protein ubiquitination"/>
    <property type="evidence" value="ECO:0007669"/>
    <property type="project" value="InterPro"/>
</dbReference>
<dbReference type="GO" id="GO:0008270">
    <property type="term" value="F:zinc ion binding"/>
    <property type="evidence" value="ECO:0007669"/>
    <property type="project" value="UniProtKB-KW"/>
</dbReference>
<evidence type="ECO:0000256" key="7">
    <source>
        <dbReference type="ARBA" id="ARBA00022771"/>
    </source>
</evidence>
<evidence type="ECO:0000313" key="15">
    <source>
        <dbReference type="EMBL" id="CAE4605357.1"/>
    </source>
</evidence>
<comment type="similarity">
    <text evidence="10">Belongs to the RBR family. RNF14 subfamily.</text>
</comment>
<dbReference type="InterPro" id="IPR047548">
    <property type="entry name" value="Rcat_RBR_RNF14"/>
</dbReference>
<feature type="domain" description="RING-type" evidence="14">
    <location>
        <begin position="394"/>
        <end position="641"/>
    </location>
</feature>
<evidence type="ECO:0000256" key="5">
    <source>
        <dbReference type="ARBA" id="ARBA00022723"/>
    </source>
</evidence>
<dbReference type="InterPro" id="IPR031127">
    <property type="entry name" value="E3_UB_ligase_RBR"/>
</dbReference>
<dbReference type="Pfam" id="PF22191">
    <property type="entry name" value="IBR_1"/>
    <property type="match status" value="1"/>
</dbReference>
<dbReference type="AlphaFoldDB" id="A0A7S4R723"/>
<proteinExistence type="inferred from homology"/>
<evidence type="ECO:0000256" key="11">
    <source>
        <dbReference type="PROSITE-ProRule" id="PRU00175"/>
    </source>
</evidence>
<dbReference type="CDD" id="cd20354">
    <property type="entry name" value="Rcat_RBR_RNF14"/>
    <property type="match status" value="1"/>
</dbReference>
<keyword evidence="9" id="KW-0862">Zinc</keyword>
<evidence type="ECO:0000256" key="2">
    <source>
        <dbReference type="ARBA" id="ARBA00004906"/>
    </source>
</evidence>
<comment type="pathway">
    <text evidence="2">Protein modification; protein ubiquitination.</text>
</comment>
<gene>
    <name evidence="15" type="ORF">DBRI00130_LOCUS13941</name>
</gene>
<dbReference type="InterPro" id="IPR001841">
    <property type="entry name" value="Znf_RING"/>
</dbReference>
<feature type="region of interest" description="Disordered" evidence="12">
    <location>
        <begin position="774"/>
        <end position="796"/>
    </location>
</feature>
<dbReference type="PROSITE" id="PS51873">
    <property type="entry name" value="TRIAD"/>
    <property type="match status" value="1"/>
</dbReference>
<evidence type="ECO:0000256" key="6">
    <source>
        <dbReference type="ARBA" id="ARBA00022737"/>
    </source>
</evidence>
<dbReference type="InterPro" id="IPR044066">
    <property type="entry name" value="TRIAD_supradom"/>
</dbReference>
<dbReference type="EMBL" id="HBNS01017445">
    <property type="protein sequence ID" value="CAE4605357.1"/>
    <property type="molecule type" value="Transcribed_RNA"/>
</dbReference>
<dbReference type="SUPFAM" id="SSF57850">
    <property type="entry name" value="RING/U-box"/>
    <property type="match status" value="2"/>
</dbReference>
<evidence type="ECO:0000259" key="13">
    <source>
        <dbReference type="PROSITE" id="PS50089"/>
    </source>
</evidence>
<evidence type="ECO:0000256" key="1">
    <source>
        <dbReference type="ARBA" id="ARBA00001798"/>
    </source>
</evidence>
<evidence type="ECO:0000256" key="4">
    <source>
        <dbReference type="ARBA" id="ARBA00022679"/>
    </source>
</evidence>
<dbReference type="Gene3D" id="3.30.40.10">
    <property type="entry name" value="Zinc/RING finger domain, C3HC4 (zinc finger)"/>
    <property type="match status" value="1"/>
</dbReference>
<protein>
    <recommendedName>
        <fullName evidence="3">RBR-type E3 ubiquitin transferase</fullName>
        <ecNumber evidence="3">2.3.2.31</ecNumber>
    </recommendedName>
</protein>
<comment type="catalytic activity">
    <reaction evidence="1">
        <text>[E2 ubiquitin-conjugating enzyme]-S-ubiquitinyl-L-cysteine + [acceptor protein]-L-lysine = [E2 ubiquitin-conjugating enzyme]-L-cysteine + [acceptor protein]-N(6)-ubiquitinyl-L-lysine.</text>
        <dbReference type="EC" id="2.3.2.31"/>
    </reaction>
</comment>
<keyword evidence="6" id="KW-0677">Repeat</keyword>
<evidence type="ECO:0000256" key="9">
    <source>
        <dbReference type="ARBA" id="ARBA00022833"/>
    </source>
</evidence>
<evidence type="ECO:0000259" key="14">
    <source>
        <dbReference type="PROSITE" id="PS51873"/>
    </source>
</evidence>
<dbReference type="InterPro" id="IPR002867">
    <property type="entry name" value="IBR_dom"/>
</dbReference>
<keyword evidence="8" id="KW-0833">Ubl conjugation pathway</keyword>
<dbReference type="InterPro" id="IPR013083">
    <property type="entry name" value="Znf_RING/FYVE/PHD"/>
</dbReference>
<sequence>MPNSLRKTGMHRKVGICDLDDVIFDANEFSSEESEDESCVLTTSPPSPVKMEEYFQLLPLKPNNSKTSKSAMKMATKRKQHNTEVEKRREKVCFHDRQHSYISQLAYDRCMHNRMQPSVEHSRTNASIIEYNEHLRAYDLALLTESEHFEIKHKKPSLMRSKSCKKIHRSNMECSPHPWDKVKRTRQGMIELESSKLLRESDFYRVNIGPSPRGSMIVRCLSQRATTAIIWDMKPIDPVCLGKNYSVRVIPLVGCSWDHCHLIEMKIAGPISSKLDFFFDEKVTKGHNGTRQIQAFGKLSHCILQLQSLVSKLLERAVDTGKTKNIACRGIYHGLKSSSFTLGHVLDRYDLLDQLLEIELSATEHAQHVIWGGQAPPVLQRAFEIPYCADSVYGNKYCLVCFDDIHDNCSEQFFECWDCGHRVCKDCFRGYLISSASEGVGSIKCPAVKCPVRMSIIDIAHILFLADDSGEEKDGESVLRDIFSKLLRFSLERYLPSAPIFSASKRGLKIFCTNPVCDRLLVEGDAVQGGINPNPMLICHCGTTICSSCKTSHFGLSCVEFSGLMKEIDSGKLSQEIQSEKWLKSNTKPCPNCSYPIQKSGGCNHMWCQQCRYYFCWVCGGEGQKCNAYTCSGGSTGWAGKVEDDALSIDISNKAAFIFRLQSLQARMKDIDQSVLCNRAPDDVSTERQLCQVLLWLYTLALYKSTNTSFSSDFLCDVRDHVEIAAHALMLRRIAKSLNTHPILLIKNCSKKKCLNQKTARGFDDVSGLFELNEEPKGPRKHSTRKKQALKEKNKEKKNRHISCYVCQSRIVQTVQ</sequence>
<name>A0A7S4R723_9STRA</name>
<dbReference type="SMART" id="SM00647">
    <property type="entry name" value="IBR"/>
    <property type="match status" value="2"/>
</dbReference>
<dbReference type="PROSITE" id="PS50089">
    <property type="entry name" value="ZF_RING_2"/>
    <property type="match status" value="1"/>
</dbReference>
<organism evidence="15">
    <name type="scientific">Ditylum brightwellii</name>
    <dbReference type="NCBI Taxonomy" id="49249"/>
    <lineage>
        <taxon>Eukaryota</taxon>
        <taxon>Sar</taxon>
        <taxon>Stramenopiles</taxon>
        <taxon>Ochrophyta</taxon>
        <taxon>Bacillariophyta</taxon>
        <taxon>Mediophyceae</taxon>
        <taxon>Lithodesmiophycidae</taxon>
        <taxon>Lithodesmiales</taxon>
        <taxon>Lithodesmiaceae</taxon>
        <taxon>Ditylum</taxon>
    </lineage>
</organism>
<feature type="compositionally biased region" description="Basic residues" evidence="12">
    <location>
        <begin position="779"/>
        <end position="788"/>
    </location>
</feature>
<dbReference type="PANTHER" id="PTHR11685">
    <property type="entry name" value="RBR FAMILY RING FINGER AND IBR DOMAIN-CONTAINING"/>
    <property type="match status" value="1"/>
</dbReference>
<evidence type="ECO:0000256" key="8">
    <source>
        <dbReference type="ARBA" id="ARBA00022786"/>
    </source>
</evidence>
<evidence type="ECO:0000256" key="12">
    <source>
        <dbReference type="SAM" id="MobiDB-lite"/>
    </source>
</evidence>
<feature type="domain" description="RING-type" evidence="13">
    <location>
        <begin position="398"/>
        <end position="449"/>
    </location>
</feature>
<keyword evidence="5" id="KW-0479">Metal-binding</keyword>
<accession>A0A7S4R723</accession>
<dbReference type="Gene3D" id="1.20.120.1750">
    <property type="match status" value="1"/>
</dbReference>
<dbReference type="GO" id="GO:0061630">
    <property type="term" value="F:ubiquitin protein ligase activity"/>
    <property type="evidence" value="ECO:0007669"/>
    <property type="project" value="UniProtKB-EC"/>
</dbReference>
<dbReference type="EC" id="2.3.2.31" evidence="3"/>
<evidence type="ECO:0000256" key="10">
    <source>
        <dbReference type="ARBA" id="ARBA00044508"/>
    </source>
</evidence>
<keyword evidence="7 11" id="KW-0863">Zinc-finger</keyword>